<accession>A0A2H1VHT2</accession>
<dbReference type="EMBL" id="ODYU01002462">
    <property type="protein sequence ID" value="SOQ39982.1"/>
    <property type="molecule type" value="Genomic_DNA"/>
</dbReference>
<name>A0A2H1VHT2_SPOFR</name>
<proteinExistence type="predicted"/>
<organism evidence="1">
    <name type="scientific">Spodoptera frugiperda</name>
    <name type="common">Fall armyworm</name>
    <dbReference type="NCBI Taxonomy" id="7108"/>
    <lineage>
        <taxon>Eukaryota</taxon>
        <taxon>Metazoa</taxon>
        <taxon>Ecdysozoa</taxon>
        <taxon>Arthropoda</taxon>
        <taxon>Hexapoda</taxon>
        <taxon>Insecta</taxon>
        <taxon>Pterygota</taxon>
        <taxon>Neoptera</taxon>
        <taxon>Endopterygota</taxon>
        <taxon>Lepidoptera</taxon>
        <taxon>Glossata</taxon>
        <taxon>Ditrysia</taxon>
        <taxon>Noctuoidea</taxon>
        <taxon>Noctuidae</taxon>
        <taxon>Amphipyrinae</taxon>
        <taxon>Spodoptera</taxon>
    </lineage>
</organism>
<evidence type="ECO:0000313" key="1">
    <source>
        <dbReference type="EMBL" id="SOQ39982.1"/>
    </source>
</evidence>
<gene>
    <name evidence="1" type="ORF">SFRICE_004210</name>
</gene>
<dbReference type="AlphaFoldDB" id="A0A2H1VHT2"/>
<reference evidence="1" key="1">
    <citation type="submission" date="2016-07" db="EMBL/GenBank/DDBJ databases">
        <authorList>
            <person name="Bretaudeau A."/>
        </authorList>
    </citation>
    <scope>NUCLEOTIDE SEQUENCE</scope>
    <source>
        <strain evidence="1">Rice</strain>
        <tissue evidence="1">Whole body</tissue>
    </source>
</reference>
<protein>
    <submittedName>
        <fullName evidence="1">SFRICE_004210</fullName>
    </submittedName>
</protein>
<sequence length="95" mass="10953">MDIISIARILRQKYAADGIVLRIEENNAELQSVHIRITLQDDEAQYVYSRRGSKLALVDGYSFYRQETYPNMKPPGYVQPTTLEAAKLLCIYLKI</sequence>